<evidence type="ECO:0000313" key="3">
    <source>
        <dbReference type="Proteomes" id="UP001230426"/>
    </source>
</evidence>
<accession>A0ABT9RAY2</accession>
<comment type="caution">
    <text evidence="2">The sequence shown here is derived from an EMBL/GenBank/DDBJ whole genome shotgun (WGS) entry which is preliminary data.</text>
</comment>
<name>A0ABT9RAY2_9ACTN</name>
<feature type="compositionally biased region" description="Basic residues" evidence="1">
    <location>
        <begin position="1"/>
        <end position="15"/>
    </location>
</feature>
<reference evidence="2 3" key="1">
    <citation type="submission" date="2023-07" db="EMBL/GenBank/DDBJ databases">
        <title>Sequencing the genomes of 1000 actinobacteria strains.</title>
        <authorList>
            <person name="Klenk H.-P."/>
        </authorList>
    </citation>
    <scope>NUCLEOTIDE SEQUENCE [LARGE SCALE GENOMIC DNA]</scope>
    <source>
        <strain evidence="2 3">DSM 44109</strain>
    </source>
</reference>
<organism evidence="2 3">
    <name type="scientific">Streptosporangium brasiliense</name>
    <dbReference type="NCBI Taxonomy" id="47480"/>
    <lineage>
        <taxon>Bacteria</taxon>
        <taxon>Bacillati</taxon>
        <taxon>Actinomycetota</taxon>
        <taxon>Actinomycetes</taxon>
        <taxon>Streptosporangiales</taxon>
        <taxon>Streptosporangiaceae</taxon>
        <taxon>Streptosporangium</taxon>
    </lineage>
</organism>
<evidence type="ECO:0000313" key="2">
    <source>
        <dbReference type="EMBL" id="MDP9866303.1"/>
    </source>
</evidence>
<protein>
    <submittedName>
        <fullName evidence="2">Uncharacterized protein</fullName>
    </submittedName>
</protein>
<dbReference type="Proteomes" id="UP001230426">
    <property type="component" value="Unassembled WGS sequence"/>
</dbReference>
<gene>
    <name evidence="2" type="ORF">J2S55_005569</name>
</gene>
<proteinExistence type="predicted"/>
<sequence length="33" mass="4101">MRRIRTVRPQRRLRQPRTPDLDLRSPSGRRLPY</sequence>
<evidence type="ECO:0000256" key="1">
    <source>
        <dbReference type="SAM" id="MobiDB-lite"/>
    </source>
</evidence>
<keyword evidence="3" id="KW-1185">Reference proteome</keyword>
<feature type="region of interest" description="Disordered" evidence="1">
    <location>
        <begin position="1"/>
        <end position="33"/>
    </location>
</feature>
<dbReference type="EMBL" id="JAUSRB010000002">
    <property type="protein sequence ID" value="MDP9866303.1"/>
    <property type="molecule type" value="Genomic_DNA"/>
</dbReference>